<evidence type="ECO:0008006" key="4">
    <source>
        <dbReference type="Google" id="ProtNLM"/>
    </source>
</evidence>
<dbReference type="Gene3D" id="3.80.10.10">
    <property type="entry name" value="Ribonuclease Inhibitor"/>
    <property type="match status" value="1"/>
</dbReference>
<dbReference type="Proteomes" id="UP000053424">
    <property type="component" value="Unassembled WGS sequence"/>
</dbReference>
<reference evidence="3" key="2">
    <citation type="submission" date="2015-01" db="EMBL/GenBank/DDBJ databases">
        <title>Evolutionary Origins and Diversification of the Mycorrhizal Mutualists.</title>
        <authorList>
            <consortium name="DOE Joint Genome Institute"/>
            <consortium name="Mycorrhizal Genomics Consortium"/>
            <person name="Kohler A."/>
            <person name="Kuo A."/>
            <person name="Nagy L.G."/>
            <person name="Floudas D."/>
            <person name="Copeland A."/>
            <person name="Barry K.W."/>
            <person name="Cichocki N."/>
            <person name="Veneault-Fourrey C."/>
            <person name="LaButti K."/>
            <person name="Lindquist E.A."/>
            <person name="Lipzen A."/>
            <person name="Lundell T."/>
            <person name="Morin E."/>
            <person name="Murat C."/>
            <person name="Riley R."/>
            <person name="Ohm R."/>
            <person name="Sun H."/>
            <person name="Tunlid A."/>
            <person name="Henrissat B."/>
            <person name="Grigoriev I.V."/>
            <person name="Hibbett D.S."/>
            <person name="Martin F."/>
        </authorList>
    </citation>
    <scope>NUCLEOTIDE SEQUENCE [LARGE SCALE GENOMIC DNA]</scope>
    <source>
        <strain evidence="3">h7</strain>
    </source>
</reference>
<dbReference type="OrthoDB" id="3172239at2759"/>
<organism evidence="2 3">
    <name type="scientific">Hebeloma cylindrosporum</name>
    <dbReference type="NCBI Taxonomy" id="76867"/>
    <lineage>
        <taxon>Eukaryota</taxon>
        <taxon>Fungi</taxon>
        <taxon>Dikarya</taxon>
        <taxon>Basidiomycota</taxon>
        <taxon>Agaricomycotina</taxon>
        <taxon>Agaricomycetes</taxon>
        <taxon>Agaricomycetidae</taxon>
        <taxon>Agaricales</taxon>
        <taxon>Agaricineae</taxon>
        <taxon>Hymenogastraceae</taxon>
        <taxon>Hebeloma</taxon>
    </lineage>
</organism>
<protein>
    <recommendedName>
        <fullName evidence="4">F-box domain-containing protein</fullName>
    </recommendedName>
</protein>
<dbReference type="SUPFAM" id="SSF52047">
    <property type="entry name" value="RNI-like"/>
    <property type="match status" value="1"/>
</dbReference>
<dbReference type="InterPro" id="IPR032675">
    <property type="entry name" value="LRR_dom_sf"/>
</dbReference>
<evidence type="ECO:0000313" key="3">
    <source>
        <dbReference type="Proteomes" id="UP000053424"/>
    </source>
</evidence>
<dbReference type="STRING" id="686832.A0A0C2YUQ6"/>
<dbReference type="EMBL" id="KN831773">
    <property type="protein sequence ID" value="KIM44737.1"/>
    <property type="molecule type" value="Genomic_DNA"/>
</dbReference>
<reference evidence="2 3" key="1">
    <citation type="submission" date="2014-04" db="EMBL/GenBank/DDBJ databases">
        <authorList>
            <consortium name="DOE Joint Genome Institute"/>
            <person name="Kuo A."/>
            <person name="Gay G."/>
            <person name="Dore J."/>
            <person name="Kohler A."/>
            <person name="Nagy L.G."/>
            <person name="Floudas D."/>
            <person name="Copeland A."/>
            <person name="Barry K.W."/>
            <person name="Cichocki N."/>
            <person name="Veneault-Fourrey C."/>
            <person name="LaButti K."/>
            <person name="Lindquist E.A."/>
            <person name="Lipzen A."/>
            <person name="Lundell T."/>
            <person name="Morin E."/>
            <person name="Murat C."/>
            <person name="Sun H."/>
            <person name="Tunlid A."/>
            <person name="Henrissat B."/>
            <person name="Grigoriev I.V."/>
            <person name="Hibbett D.S."/>
            <person name="Martin F."/>
            <person name="Nordberg H.P."/>
            <person name="Cantor M.N."/>
            <person name="Hua S.X."/>
        </authorList>
    </citation>
    <scope>NUCLEOTIDE SEQUENCE [LARGE SCALE GENOMIC DNA]</scope>
    <source>
        <strain evidence="3">h7</strain>
    </source>
</reference>
<feature type="compositionally biased region" description="Acidic residues" evidence="1">
    <location>
        <begin position="474"/>
        <end position="506"/>
    </location>
</feature>
<dbReference type="HOGENOM" id="CLU_024199_2_3_1"/>
<keyword evidence="3" id="KW-1185">Reference proteome</keyword>
<dbReference type="AlphaFoldDB" id="A0A0C2YUQ6"/>
<proteinExistence type="predicted"/>
<gene>
    <name evidence="2" type="ORF">M413DRAFT_361194</name>
</gene>
<evidence type="ECO:0000313" key="2">
    <source>
        <dbReference type="EMBL" id="KIM44737.1"/>
    </source>
</evidence>
<name>A0A0C2YUQ6_HEBCY</name>
<sequence length="513" mass="57514">MENSGFELPQSLDKPPAWVRQMGIRNAREIQEANLTVKVDFMNPRHNTRKHLESAFQHADRFRILSLENGDATVLRDLLSKLPKSAPRLHSLVLSVSAYRSSYYETLSAYTDGCDLPEAMLCETENLRSVELKSCNPCWDSHLFSSLSHLKIDRVSSAARPSTKQFSEMLKRMPNLESLELFDAIPVESSGSAQETIHLSGLHYLSLSSLPAEIGTLLRYITFPPSTRVKIVTTTAQVPDPNFSGMLSALSSTLSSTDKRRGLDGRRLLIGQSDLVKCHGVQIKASSRLETQSDIFQSGLENPDIELNVRYRQHAGSFGQFLDSVLRQVFDAFSLDNLSSLFLSDLALGSQIFFDLFSTLSRLESIVSTDTSTDALLKALQGTQTLGQAASPDKANIVFPRLRSLALADAIFEPDDDGSESDGIPVDLLQNFLKQRHMHGAELPELHLRNCYHLYTDDVDDCKEFVGDVHWDGIEQDVTDDESEEEDEDEYGDIFDDFDPDSDYDPYDYGWDY</sequence>
<feature type="region of interest" description="Disordered" evidence="1">
    <location>
        <begin position="473"/>
        <end position="513"/>
    </location>
</feature>
<evidence type="ECO:0000256" key="1">
    <source>
        <dbReference type="SAM" id="MobiDB-lite"/>
    </source>
</evidence>
<accession>A0A0C2YUQ6</accession>